<dbReference type="EMBL" id="CAJNOL010000714">
    <property type="protein sequence ID" value="CAF1175206.1"/>
    <property type="molecule type" value="Genomic_DNA"/>
</dbReference>
<dbReference type="PANTHER" id="PTHR34706:SF1">
    <property type="entry name" value="VWFA DOMAIN-CONTAINING PROTEIN"/>
    <property type="match status" value="1"/>
</dbReference>
<gene>
    <name evidence="3" type="ORF">JXQ802_LOCUS22142</name>
    <name evidence="4" type="ORF">JXQ802_LOCUS23027</name>
    <name evidence="2" type="ORF">PYM288_LOCUS13331</name>
</gene>
<proteinExistence type="predicted"/>
<feature type="region of interest" description="Disordered" evidence="1">
    <location>
        <begin position="1"/>
        <end position="21"/>
    </location>
</feature>
<evidence type="ECO:0000313" key="5">
    <source>
        <dbReference type="Proteomes" id="UP000663870"/>
    </source>
</evidence>
<name>A0A814TE27_9BILA</name>
<comment type="caution">
    <text evidence="3">The sequence shown here is derived from an EMBL/GenBank/DDBJ whole genome shotgun (WGS) entry which is preliminary data.</text>
</comment>
<dbReference type="EMBL" id="CAJNOL010000667">
    <property type="protein sequence ID" value="CAF1158859.1"/>
    <property type="molecule type" value="Genomic_DNA"/>
</dbReference>
<dbReference type="Proteomes" id="UP000663870">
    <property type="component" value="Unassembled WGS sequence"/>
</dbReference>
<organism evidence="3 5">
    <name type="scientific">Rotaria sordida</name>
    <dbReference type="NCBI Taxonomy" id="392033"/>
    <lineage>
        <taxon>Eukaryota</taxon>
        <taxon>Metazoa</taxon>
        <taxon>Spiralia</taxon>
        <taxon>Gnathifera</taxon>
        <taxon>Rotifera</taxon>
        <taxon>Eurotatoria</taxon>
        <taxon>Bdelloidea</taxon>
        <taxon>Philodinida</taxon>
        <taxon>Philodinidae</taxon>
        <taxon>Rotaria</taxon>
    </lineage>
</organism>
<dbReference type="EMBL" id="CAJNOH010000265">
    <property type="protein sequence ID" value="CAF0975380.1"/>
    <property type="molecule type" value="Genomic_DNA"/>
</dbReference>
<evidence type="ECO:0008006" key="6">
    <source>
        <dbReference type="Google" id="ProtNLM"/>
    </source>
</evidence>
<accession>A0A814TE27</accession>
<dbReference type="Proteomes" id="UP000663854">
    <property type="component" value="Unassembled WGS sequence"/>
</dbReference>
<reference evidence="3" key="1">
    <citation type="submission" date="2021-02" db="EMBL/GenBank/DDBJ databases">
        <authorList>
            <person name="Nowell W R."/>
        </authorList>
    </citation>
    <scope>NUCLEOTIDE SEQUENCE</scope>
</reference>
<dbReference type="SUPFAM" id="SSF53300">
    <property type="entry name" value="vWA-like"/>
    <property type="match status" value="1"/>
</dbReference>
<evidence type="ECO:0000313" key="2">
    <source>
        <dbReference type="EMBL" id="CAF0975380.1"/>
    </source>
</evidence>
<evidence type="ECO:0000256" key="1">
    <source>
        <dbReference type="SAM" id="MobiDB-lite"/>
    </source>
</evidence>
<dbReference type="InterPro" id="IPR036465">
    <property type="entry name" value="vWFA_dom_sf"/>
</dbReference>
<dbReference type="PANTHER" id="PTHR34706">
    <property type="entry name" value="SLR1338 PROTEIN"/>
    <property type="match status" value="1"/>
</dbReference>
<dbReference type="AlphaFoldDB" id="A0A814TE27"/>
<evidence type="ECO:0000313" key="3">
    <source>
        <dbReference type="EMBL" id="CAF1158859.1"/>
    </source>
</evidence>
<evidence type="ECO:0000313" key="4">
    <source>
        <dbReference type="EMBL" id="CAF1175206.1"/>
    </source>
</evidence>
<protein>
    <recommendedName>
        <fullName evidence="6">VWFA domain-containing protein</fullName>
    </recommendedName>
</protein>
<keyword evidence="5" id="KW-1185">Reference proteome</keyword>
<sequence>MSEYMTVPIPGRRNSSVGNNNIRSSIDVGKQALDGSGSVELGVPTETGRLREIDERLQALALKHEIRVSERDRLKELDGYEIIALCDDSGSMHFNVDGTNRTRWDELRYIVKLVIEIAMVFDKNGVDVFFLNRENAVGITDPQDIDRLFTPPPSGYTPLARKLQEIINFAENRVDKEKKVLIFIATDGAPTDDGGNPDLERFEQIMKHERNVETTHVMFLLCTDEPDDIAYLTKFKGTMKNVDVYDDYETEKKKIRRLRGNNHAFSKGDYIVQALVGAVEHKR</sequence>
<dbReference type="Gene3D" id="3.40.50.410">
    <property type="entry name" value="von Willebrand factor, type A domain"/>
    <property type="match status" value="1"/>
</dbReference>